<dbReference type="OrthoDB" id="5522855at2"/>
<dbReference type="PROSITE" id="PS50113">
    <property type="entry name" value="PAC"/>
    <property type="match status" value="3"/>
</dbReference>
<dbReference type="EC" id="2.7.13.3" evidence="2"/>
<feature type="domain" description="PAS" evidence="9">
    <location>
        <begin position="245"/>
        <end position="324"/>
    </location>
</feature>
<feature type="domain" description="PAC" evidence="10">
    <location>
        <begin position="329"/>
        <end position="381"/>
    </location>
</feature>
<proteinExistence type="predicted"/>
<dbReference type="InterPro" id="IPR013655">
    <property type="entry name" value="PAS_fold_3"/>
</dbReference>
<feature type="domain" description="Histidine kinase" evidence="8">
    <location>
        <begin position="650"/>
        <end position="860"/>
    </location>
</feature>
<dbReference type="SMART" id="SM00086">
    <property type="entry name" value="PAC"/>
    <property type="match status" value="3"/>
</dbReference>
<evidence type="ECO:0000259" key="10">
    <source>
        <dbReference type="PROSITE" id="PS50113"/>
    </source>
</evidence>
<evidence type="ECO:0000256" key="5">
    <source>
        <dbReference type="ARBA" id="ARBA00022777"/>
    </source>
</evidence>
<evidence type="ECO:0000256" key="4">
    <source>
        <dbReference type="ARBA" id="ARBA00022679"/>
    </source>
</evidence>
<keyword evidence="14" id="KW-1185">Reference proteome</keyword>
<evidence type="ECO:0000256" key="1">
    <source>
        <dbReference type="ARBA" id="ARBA00000085"/>
    </source>
</evidence>
<feature type="domain" description="PAC" evidence="10">
    <location>
        <begin position="580"/>
        <end position="632"/>
    </location>
</feature>
<evidence type="ECO:0000259" key="9">
    <source>
        <dbReference type="PROSITE" id="PS50112"/>
    </source>
</evidence>
<feature type="domain" description="PAS" evidence="9">
    <location>
        <begin position="532"/>
        <end position="577"/>
    </location>
</feature>
<dbReference type="InterPro" id="IPR003661">
    <property type="entry name" value="HisK_dim/P_dom"/>
</dbReference>
<dbReference type="InterPro" id="IPR003594">
    <property type="entry name" value="HATPase_dom"/>
</dbReference>
<dbReference type="Gene3D" id="1.10.287.130">
    <property type="match status" value="1"/>
</dbReference>
<feature type="domain" description="PAC" evidence="10">
    <location>
        <begin position="450"/>
        <end position="504"/>
    </location>
</feature>
<dbReference type="InterPro" id="IPR000700">
    <property type="entry name" value="PAS-assoc_C"/>
</dbReference>
<feature type="domain" description="PAS" evidence="9">
    <location>
        <begin position="378"/>
        <end position="449"/>
    </location>
</feature>
<dbReference type="CDD" id="cd00130">
    <property type="entry name" value="PAS"/>
    <property type="match status" value="3"/>
</dbReference>
<comment type="catalytic activity">
    <reaction evidence="1">
        <text>ATP + protein L-histidine = ADP + protein N-phospho-L-histidine.</text>
        <dbReference type="EC" id="2.7.13.3"/>
    </reaction>
</comment>
<evidence type="ECO:0000256" key="2">
    <source>
        <dbReference type="ARBA" id="ARBA00012438"/>
    </source>
</evidence>
<dbReference type="Pfam" id="PF13185">
    <property type="entry name" value="GAF_2"/>
    <property type="match status" value="1"/>
</dbReference>
<dbReference type="InterPro" id="IPR052162">
    <property type="entry name" value="Sensor_kinase/Photoreceptor"/>
</dbReference>
<evidence type="ECO:0000313" key="11">
    <source>
        <dbReference type="EMBL" id="KAA6433261.1"/>
    </source>
</evidence>
<dbReference type="InterPro" id="IPR005467">
    <property type="entry name" value="His_kinase_dom"/>
</dbReference>
<dbReference type="PROSITE" id="PS50109">
    <property type="entry name" value="HIS_KIN"/>
    <property type="match status" value="1"/>
</dbReference>
<dbReference type="Pfam" id="PF13426">
    <property type="entry name" value="PAS_9"/>
    <property type="match status" value="2"/>
</dbReference>
<reference evidence="11 13" key="1">
    <citation type="submission" date="2019-07" db="EMBL/GenBank/DDBJ databases">
        <authorList>
            <person name="Qu J.-H."/>
        </authorList>
    </citation>
    <scope>NUCLEOTIDE SEQUENCE [LARGE SCALE GENOMIC DNA]</scope>
    <source>
        <strain evidence="11 13">MDT1-10-3</strain>
    </source>
</reference>
<dbReference type="Gene3D" id="3.30.450.20">
    <property type="entry name" value="PAS domain"/>
    <property type="match status" value="3"/>
</dbReference>
<organism evidence="11 13">
    <name type="scientific">Rufibacter glacialis</name>
    <dbReference type="NCBI Taxonomy" id="1259555"/>
    <lineage>
        <taxon>Bacteria</taxon>
        <taxon>Pseudomonadati</taxon>
        <taxon>Bacteroidota</taxon>
        <taxon>Cytophagia</taxon>
        <taxon>Cytophagales</taxon>
        <taxon>Hymenobacteraceae</taxon>
        <taxon>Rufibacter</taxon>
    </lineage>
</organism>
<feature type="region of interest" description="Disordered" evidence="7">
    <location>
        <begin position="1"/>
        <end position="24"/>
    </location>
</feature>
<dbReference type="InterPro" id="IPR036097">
    <property type="entry name" value="HisK_dim/P_sf"/>
</dbReference>
<keyword evidence="6" id="KW-0175">Coiled coil</keyword>
<dbReference type="InterPro" id="IPR000014">
    <property type="entry name" value="PAS"/>
</dbReference>
<evidence type="ECO:0000313" key="12">
    <source>
        <dbReference type="EMBL" id="MFA1770886.1"/>
    </source>
</evidence>
<dbReference type="Gene3D" id="3.30.450.40">
    <property type="match status" value="1"/>
</dbReference>
<dbReference type="GO" id="GO:0000155">
    <property type="term" value="F:phosphorelay sensor kinase activity"/>
    <property type="evidence" value="ECO:0007669"/>
    <property type="project" value="InterPro"/>
</dbReference>
<dbReference type="PROSITE" id="PS50112">
    <property type="entry name" value="PAS"/>
    <property type="match status" value="3"/>
</dbReference>
<dbReference type="SMART" id="SM00387">
    <property type="entry name" value="HATPase_c"/>
    <property type="match status" value="1"/>
</dbReference>
<reference evidence="11 13" key="2">
    <citation type="submission" date="2019-09" db="EMBL/GenBank/DDBJ databases">
        <title>A bacterium isolated from glacier soil.</title>
        <authorList>
            <person name="Liu Q."/>
        </authorList>
    </citation>
    <scope>NUCLEOTIDE SEQUENCE [LARGE SCALE GENOMIC DNA]</scope>
    <source>
        <strain evidence="11 13">MDT1-10-3</strain>
    </source>
</reference>
<protein>
    <recommendedName>
        <fullName evidence="2">histidine kinase</fullName>
        <ecNumber evidence="2">2.7.13.3</ecNumber>
    </recommendedName>
</protein>
<dbReference type="EMBL" id="VKKZ01000021">
    <property type="protein sequence ID" value="KAA6433261.1"/>
    <property type="molecule type" value="Genomic_DNA"/>
</dbReference>
<dbReference type="EMBL" id="JBGOGF010000003">
    <property type="protein sequence ID" value="MFA1770886.1"/>
    <property type="molecule type" value="Genomic_DNA"/>
</dbReference>
<dbReference type="Pfam" id="PF08447">
    <property type="entry name" value="PAS_3"/>
    <property type="match status" value="1"/>
</dbReference>
<accession>A0A5M8QDU0</accession>
<dbReference type="NCBIfam" id="TIGR00229">
    <property type="entry name" value="sensory_box"/>
    <property type="match status" value="3"/>
</dbReference>
<dbReference type="InterPro" id="IPR036890">
    <property type="entry name" value="HATPase_C_sf"/>
</dbReference>
<name>A0A5M8QDU0_9BACT</name>
<dbReference type="Proteomes" id="UP000323866">
    <property type="component" value="Unassembled WGS sequence"/>
</dbReference>
<comment type="caution">
    <text evidence="11">The sequence shown here is derived from an EMBL/GenBank/DDBJ whole genome shotgun (WGS) entry which is preliminary data.</text>
</comment>
<dbReference type="InterPro" id="IPR035965">
    <property type="entry name" value="PAS-like_dom_sf"/>
</dbReference>
<dbReference type="CDD" id="cd00082">
    <property type="entry name" value="HisKA"/>
    <property type="match status" value="1"/>
</dbReference>
<reference evidence="12 14" key="3">
    <citation type="submission" date="2024-08" db="EMBL/GenBank/DDBJ databases">
        <authorList>
            <person name="Wei W."/>
        </authorList>
    </citation>
    <scope>NUCLEOTIDE SEQUENCE [LARGE SCALE GENOMIC DNA]</scope>
    <source>
        <strain evidence="12 14">XU2</strain>
    </source>
</reference>
<feature type="coiled-coil region" evidence="6">
    <location>
        <begin position="29"/>
        <end position="56"/>
    </location>
</feature>
<evidence type="ECO:0000313" key="13">
    <source>
        <dbReference type="Proteomes" id="UP000323866"/>
    </source>
</evidence>
<dbReference type="SMART" id="SM00091">
    <property type="entry name" value="PAS"/>
    <property type="match status" value="3"/>
</dbReference>
<dbReference type="SUPFAM" id="SSF55781">
    <property type="entry name" value="GAF domain-like"/>
    <property type="match status" value="1"/>
</dbReference>
<evidence type="ECO:0000256" key="6">
    <source>
        <dbReference type="SAM" id="Coils"/>
    </source>
</evidence>
<dbReference type="PANTHER" id="PTHR43304">
    <property type="entry name" value="PHYTOCHROME-LIKE PROTEIN CPH1"/>
    <property type="match status" value="1"/>
</dbReference>
<dbReference type="RefSeq" id="WP_149098921.1">
    <property type="nucleotide sequence ID" value="NZ_BMMG01000004.1"/>
</dbReference>
<dbReference type="PANTHER" id="PTHR43304:SF1">
    <property type="entry name" value="PAC DOMAIN-CONTAINING PROTEIN"/>
    <property type="match status" value="1"/>
</dbReference>
<keyword evidence="3" id="KW-0597">Phosphoprotein</keyword>
<dbReference type="Gene3D" id="3.30.565.10">
    <property type="entry name" value="Histidine kinase-like ATPase, C-terminal domain"/>
    <property type="match status" value="1"/>
</dbReference>
<dbReference type="InterPro" id="IPR003018">
    <property type="entry name" value="GAF"/>
</dbReference>
<dbReference type="InterPro" id="IPR001610">
    <property type="entry name" value="PAC"/>
</dbReference>
<dbReference type="AlphaFoldDB" id="A0A5M8QDU0"/>
<evidence type="ECO:0000259" key="8">
    <source>
        <dbReference type="PROSITE" id="PS50109"/>
    </source>
</evidence>
<gene>
    <name evidence="12" type="ORF">ACD591_06255</name>
    <name evidence="11" type="ORF">FOE74_12305</name>
</gene>
<dbReference type="Pfam" id="PF02518">
    <property type="entry name" value="HATPase_c"/>
    <property type="match status" value="1"/>
</dbReference>
<dbReference type="SUPFAM" id="SSF55785">
    <property type="entry name" value="PYP-like sensor domain (PAS domain)"/>
    <property type="match status" value="3"/>
</dbReference>
<keyword evidence="4" id="KW-0808">Transferase</keyword>
<dbReference type="InterPro" id="IPR029016">
    <property type="entry name" value="GAF-like_dom_sf"/>
</dbReference>
<dbReference type="Proteomes" id="UP001570846">
    <property type="component" value="Unassembled WGS sequence"/>
</dbReference>
<dbReference type="SUPFAM" id="SSF47384">
    <property type="entry name" value="Homodimeric domain of signal transducing histidine kinase"/>
    <property type="match status" value="1"/>
</dbReference>
<evidence type="ECO:0000256" key="7">
    <source>
        <dbReference type="SAM" id="MobiDB-lite"/>
    </source>
</evidence>
<evidence type="ECO:0000313" key="14">
    <source>
        <dbReference type="Proteomes" id="UP001570846"/>
    </source>
</evidence>
<keyword evidence="5" id="KW-0418">Kinase</keyword>
<dbReference type="SMART" id="SM00065">
    <property type="entry name" value="GAF"/>
    <property type="match status" value="1"/>
</dbReference>
<dbReference type="SUPFAM" id="SSF55874">
    <property type="entry name" value="ATPase domain of HSP90 chaperone/DNA topoisomerase II/histidine kinase"/>
    <property type="match status" value="1"/>
</dbReference>
<evidence type="ECO:0000256" key="3">
    <source>
        <dbReference type="ARBA" id="ARBA00022553"/>
    </source>
</evidence>
<sequence>MKQNVNQVPSFAPHEGPSGHPFPQEADAWQQVQAQMEALRQELASTRQELAQAKALADASQSIPGAGAASIGGVPQQERAVALELLGKQILEKAATRGSTLEQIISFYLSGVEKLHEGMLCSCMRQKEDRLYMVAAPGLPLEFSEALNGMEVAAEGGSCGVAAYLKQKVVSTDIATDPQWKPLRDKALAYGIKASWSIPLIGFGDKVLGTLAVYYKEARAPFPEEEASLESIRYLLQLILENKLTEQELRQSHERYYYATVATNDAIWDLDVVNYRIDWGVGFERLFGYKIKEFGPELDFWAAQVHPDDLERVEASLQSARSSRDLKYWREEYRFRKANGEYAHVVDHGTLIRDEAGNPVRIVGALQDVTSQKETENELRKLSLVARETLNGVIIMQPDLTIQWINPAVTRTLGYTSEEMIGKRPGVFLEGPETDPDTLAYIDSKLARNEPLECELVQYSKARQKLWFKLQVQPLLDAQGQVESIFALFTDITQRKSEEQQLRLMESVIANSKDAIVINKTTPAHPQVLEALYVNQAFTQITGYTAQEILGKDPAFLIGPETDTKVLQEVYEGMLEGVANEVELEITHKDGHRFWTYLQFVPMYNHKQQLTHWISLLRDITTRKNYEREREVLIAELTQNNADLKQFTFITSHNLRAPLANLTGIANLIDTESIPEGRNRILIQKFKESTVQLNTIIEDLLEVLVIKDNPHINKEQVSLQEAFEKVVVSVDGLLSSDDIQLTTDFSQVPDVYYNASYLHSILLNLLTNAIKYRSPDRKLVIEVKAAKKDDKEFLYFSDNGLGIDLKRYGERIFGLYQRFHHNKDSKGMGLYIAHSQAKAMGGNLSVKSEVNQGTTFILEF</sequence>